<evidence type="ECO:0000259" key="1">
    <source>
        <dbReference type="Pfam" id="PF06744"/>
    </source>
</evidence>
<proteinExistence type="predicted"/>
<name>A0A158ISI9_CABCO</name>
<dbReference type="InterPro" id="IPR048677">
    <property type="entry name" value="TssM1_hel"/>
</dbReference>
<gene>
    <name evidence="3" type="ORF">AWB70_05342</name>
</gene>
<evidence type="ECO:0000313" key="4">
    <source>
        <dbReference type="Proteomes" id="UP000054740"/>
    </source>
</evidence>
<dbReference type="EMBL" id="FCNY02000016">
    <property type="protein sequence ID" value="SAL59465.1"/>
    <property type="molecule type" value="Genomic_DNA"/>
</dbReference>
<feature type="domain" description="Type VI secretion system IcmF C-terminal" evidence="1">
    <location>
        <begin position="237"/>
        <end position="330"/>
    </location>
</feature>
<sequence length="437" mass="47291">MSFARRLKVRSARVGASFGPVLRLVAQSSANVSAGARSDLSMERFTERVTSLRLKLQQISDSPDSDEQAKQIAQSLFLGKGSELADTLAYAQLIAASLGEEWAGMGAELFVRPVSQATQTVLQPAQASLNDAWQATIVANWNRSFAGRYPFANTSSDASLPELARFLRPQAGLIDTFLATQLAGVLQLQGDQWVPVAGATGSGSAAREIDPAFLKAINTLQRIGGHLLAQGEPSYRFELKPVPQPGITDTLLTIDAQKLHYYNQMETWSGMAWPTSDPQSAGTRLEWQSETAGTNQRFEFAGRWAFVRMLERAHVEPIDTSTYQLTWQAKAQFEDTRYAPKTTDAADQDALTEHGPSAAASADITHPLSYVMRTDVGKGPLELLALKGFVLPSRIFVKRETPVKGAKLADGPPPLPKAAIEAAKKAETPLPGARGTL</sequence>
<dbReference type="InterPro" id="IPR010623">
    <property type="entry name" value="IcmF_C"/>
</dbReference>
<protein>
    <submittedName>
        <fullName evidence="3">ImcF domain-containing protein</fullName>
    </submittedName>
</protein>
<dbReference type="PANTHER" id="PTHR36153">
    <property type="entry name" value="INNER MEMBRANE PROTEIN-RELATED"/>
    <property type="match status" value="1"/>
</dbReference>
<keyword evidence="4" id="KW-1185">Reference proteome</keyword>
<dbReference type="InterPro" id="IPR053156">
    <property type="entry name" value="T6SS_TssM-like"/>
</dbReference>
<dbReference type="AlphaFoldDB" id="A0A158ISI9"/>
<accession>A0A158ISI9</accession>
<dbReference type="PANTHER" id="PTHR36153:SF1">
    <property type="entry name" value="TYPE VI SECRETION SYSTEM COMPONENT TSSM1"/>
    <property type="match status" value="1"/>
</dbReference>
<feature type="domain" description="Type VI secretion system component TssM1 helical" evidence="2">
    <location>
        <begin position="124"/>
        <end position="232"/>
    </location>
</feature>
<organism evidence="3 4">
    <name type="scientific">Caballeronia cordobensis</name>
    <name type="common">Burkholderia cordobensis</name>
    <dbReference type="NCBI Taxonomy" id="1353886"/>
    <lineage>
        <taxon>Bacteria</taxon>
        <taxon>Pseudomonadati</taxon>
        <taxon>Pseudomonadota</taxon>
        <taxon>Betaproteobacteria</taxon>
        <taxon>Burkholderiales</taxon>
        <taxon>Burkholderiaceae</taxon>
        <taxon>Caballeronia</taxon>
    </lineage>
</organism>
<evidence type="ECO:0000313" key="3">
    <source>
        <dbReference type="EMBL" id="SAL59465.1"/>
    </source>
</evidence>
<dbReference type="Proteomes" id="UP000054740">
    <property type="component" value="Unassembled WGS sequence"/>
</dbReference>
<evidence type="ECO:0000259" key="2">
    <source>
        <dbReference type="Pfam" id="PF21070"/>
    </source>
</evidence>
<dbReference type="Pfam" id="PF21070">
    <property type="entry name" value="IcmF_helical"/>
    <property type="match status" value="1"/>
</dbReference>
<dbReference type="Pfam" id="PF06744">
    <property type="entry name" value="IcmF_C"/>
    <property type="match status" value="1"/>
</dbReference>
<reference evidence="4" key="1">
    <citation type="submission" date="2016-01" db="EMBL/GenBank/DDBJ databases">
        <authorList>
            <person name="Peeters C."/>
        </authorList>
    </citation>
    <scope>NUCLEOTIDE SEQUENCE [LARGE SCALE GENOMIC DNA]</scope>
</reference>